<dbReference type="EMBL" id="REGN01005960">
    <property type="protein sequence ID" value="RNA11421.1"/>
    <property type="molecule type" value="Genomic_DNA"/>
</dbReference>
<comment type="caution">
    <text evidence="1">The sequence shown here is derived from an EMBL/GenBank/DDBJ whole genome shotgun (WGS) entry which is preliminary data.</text>
</comment>
<protein>
    <submittedName>
        <fullName evidence="1">Uncharacterized protein</fullName>
    </submittedName>
</protein>
<gene>
    <name evidence="1" type="ORF">BpHYR1_003711</name>
</gene>
<dbReference type="Proteomes" id="UP000276133">
    <property type="component" value="Unassembled WGS sequence"/>
</dbReference>
<reference evidence="1 2" key="1">
    <citation type="journal article" date="2018" name="Sci. Rep.">
        <title>Genomic signatures of local adaptation to the degree of environmental predictability in rotifers.</title>
        <authorList>
            <person name="Franch-Gras L."/>
            <person name="Hahn C."/>
            <person name="Garcia-Roger E.M."/>
            <person name="Carmona M.J."/>
            <person name="Serra M."/>
            <person name="Gomez A."/>
        </authorList>
    </citation>
    <scope>NUCLEOTIDE SEQUENCE [LARGE SCALE GENOMIC DNA]</scope>
    <source>
        <strain evidence="1">HYR1</strain>
    </source>
</reference>
<proteinExistence type="predicted"/>
<accession>A0A3M7QK77</accession>
<dbReference type="AlphaFoldDB" id="A0A3M7QK77"/>
<keyword evidence="2" id="KW-1185">Reference proteome</keyword>
<sequence>MRVFEINNNFFTIQKIKSFYVFNFLIIIDQFQLIFEQCLIKNREGIWVFWIVERFREVINLILFNLNVENFNIDLFITSNLLTSSEDIQSPSPGFKILNTEEKINGENCNIKEI</sequence>
<name>A0A3M7QK77_BRAPC</name>
<evidence type="ECO:0000313" key="2">
    <source>
        <dbReference type="Proteomes" id="UP000276133"/>
    </source>
</evidence>
<organism evidence="1 2">
    <name type="scientific">Brachionus plicatilis</name>
    <name type="common">Marine rotifer</name>
    <name type="synonym">Brachionus muelleri</name>
    <dbReference type="NCBI Taxonomy" id="10195"/>
    <lineage>
        <taxon>Eukaryota</taxon>
        <taxon>Metazoa</taxon>
        <taxon>Spiralia</taxon>
        <taxon>Gnathifera</taxon>
        <taxon>Rotifera</taxon>
        <taxon>Eurotatoria</taxon>
        <taxon>Monogononta</taxon>
        <taxon>Pseudotrocha</taxon>
        <taxon>Ploima</taxon>
        <taxon>Brachionidae</taxon>
        <taxon>Brachionus</taxon>
    </lineage>
</organism>
<evidence type="ECO:0000313" key="1">
    <source>
        <dbReference type="EMBL" id="RNA11421.1"/>
    </source>
</evidence>